<feature type="transmembrane region" description="Helical" evidence="7">
    <location>
        <begin position="322"/>
        <end position="341"/>
    </location>
</feature>
<feature type="binding site" evidence="6">
    <location>
        <position position="245"/>
    </location>
    <ligand>
        <name>Zn(2+)</name>
        <dbReference type="ChEBI" id="CHEBI:29105"/>
    </ligand>
</feature>
<accession>A0ABD1ZF67</accession>
<reference evidence="8 9" key="1">
    <citation type="submission" date="2024-09" db="EMBL/GenBank/DDBJ databases">
        <title>Chromosome-scale assembly of Riccia fluitans.</title>
        <authorList>
            <person name="Paukszto L."/>
            <person name="Sawicki J."/>
            <person name="Karawczyk K."/>
            <person name="Piernik-Szablinska J."/>
            <person name="Szczecinska M."/>
            <person name="Mazdziarz M."/>
        </authorList>
    </citation>
    <scope>NUCLEOTIDE SEQUENCE [LARGE SCALE GENOMIC DNA]</scope>
    <source>
        <strain evidence="8">Rf_01</strain>
        <tissue evidence="8">Aerial parts of the thallus</tissue>
    </source>
</reference>
<evidence type="ECO:0000256" key="7">
    <source>
        <dbReference type="SAM" id="Phobius"/>
    </source>
</evidence>
<feature type="binding site" evidence="6">
    <location>
        <position position="390"/>
    </location>
    <ligand>
        <name>Zn(2+)</name>
        <dbReference type="ChEBI" id="CHEBI:29105"/>
    </ligand>
</feature>
<gene>
    <name evidence="8" type="ORF">R1flu_017845</name>
</gene>
<feature type="binding site" evidence="6">
    <location>
        <position position="394"/>
    </location>
    <ligand>
        <name>Zn(2+)</name>
        <dbReference type="ChEBI" id="CHEBI:29105"/>
    </ligand>
</feature>
<organism evidence="8 9">
    <name type="scientific">Riccia fluitans</name>
    <dbReference type="NCBI Taxonomy" id="41844"/>
    <lineage>
        <taxon>Eukaryota</taxon>
        <taxon>Viridiplantae</taxon>
        <taxon>Streptophyta</taxon>
        <taxon>Embryophyta</taxon>
        <taxon>Marchantiophyta</taxon>
        <taxon>Marchantiopsida</taxon>
        <taxon>Marchantiidae</taxon>
        <taxon>Marchantiales</taxon>
        <taxon>Ricciaceae</taxon>
        <taxon>Riccia</taxon>
    </lineage>
</organism>
<keyword evidence="6" id="KW-0862">Zinc</keyword>
<proteinExistence type="inferred from homology"/>
<feature type="transmembrane region" description="Helical" evidence="7">
    <location>
        <begin position="164"/>
        <end position="181"/>
    </location>
</feature>
<comment type="caution">
    <text evidence="8">The sequence shown here is derived from an EMBL/GenBank/DDBJ whole genome shotgun (WGS) entry which is preliminary data.</text>
</comment>
<comment type="similarity">
    <text evidence="2">Belongs to the ADIPOR family.</text>
</comment>
<feature type="transmembrane region" description="Helical" evidence="7">
    <location>
        <begin position="353"/>
        <end position="372"/>
    </location>
</feature>
<comment type="subcellular location">
    <subcellularLocation>
        <location evidence="1">Membrane</location>
        <topology evidence="1">Multi-pass membrane protein</topology>
    </subcellularLocation>
</comment>
<keyword evidence="4 7" id="KW-1133">Transmembrane helix</keyword>
<name>A0ABD1ZF67_9MARC</name>
<evidence type="ECO:0000313" key="9">
    <source>
        <dbReference type="Proteomes" id="UP001605036"/>
    </source>
</evidence>
<evidence type="ECO:0000313" key="8">
    <source>
        <dbReference type="EMBL" id="KAL2649717.1"/>
    </source>
</evidence>
<dbReference type="Proteomes" id="UP001605036">
    <property type="component" value="Unassembled WGS sequence"/>
</dbReference>
<evidence type="ECO:0000256" key="1">
    <source>
        <dbReference type="ARBA" id="ARBA00004141"/>
    </source>
</evidence>
<keyword evidence="5 7" id="KW-0472">Membrane</keyword>
<sequence length="422" mass="47617">MLADPSSWPDWTSSGAGQNVAVAAFPGALKIGQRALYQLVRSSTLTLCSSTRLGPPLKPRWKVGSEGPLHRTLIQARTLAQQRVDFKKYAIDDDFLAVGNWRKLSCIVSEQSKARRKRYPLVKYQDLPSHLKGNEFILEHYRCDWPLRESVLSLFSVHNETLNIWTHLVGFLIFVGLAFYTATVLPKLIHLSGLPSLTSFEAYILKKEKDLASVLLPPESPITRWPFFVFLGGAMCCLLFSSTYHLLNCHTRRLHDVLHRLDHAGIAVLIAASFFPPIYYSFLCYPRLRTMYLGAITTISLTTILFSSLETFRSNEFRKYRALLFFCTGASGIIPGAHRMVLYWNEPLAFECLGYEIAMGVLYGLGALLYAAQIPERLLPGRFDIVGHSHQIFHVLVVLAALAHYKAGLLDMQWRNSHGCPI</sequence>
<feature type="transmembrane region" description="Helical" evidence="7">
    <location>
        <begin position="225"/>
        <end position="247"/>
    </location>
</feature>
<evidence type="ECO:0000256" key="2">
    <source>
        <dbReference type="ARBA" id="ARBA00007018"/>
    </source>
</evidence>
<dbReference type="PANTHER" id="PTHR20855:SF52">
    <property type="entry name" value="ADIPONECTIN RECEPTOR PROTEIN"/>
    <property type="match status" value="1"/>
</dbReference>
<dbReference type="Pfam" id="PF03006">
    <property type="entry name" value="HlyIII"/>
    <property type="match status" value="1"/>
</dbReference>
<evidence type="ECO:0000256" key="3">
    <source>
        <dbReference type="ARBA" id="ARBA00022692"/>
    </source>
</evidence>
<evidence type="ECO:0000256" key="4">
    <source>
        <dbReference type="ARBA" id="ARBA00022989"/>
    </source>
</evidence>
<keyword evidence="3 7" id="KW-0812">Transmembrane</keyword>
<evidence type="ECO:0000256" key="6">
    <source>
        <dbReference type="PIRSR" id="PIRSR604254-1"/>
    </source>
</evidence>
<dbReference type="GO" id="GO:0009744">
    <property type="term" value="P:response to sucrose"/>
    <property type="evidence" value="ECO:0007669"/>
    <property type="project" value="UniProtKB-ARBA"/>
</dbReference>
<protein>
    <submittedName>
        <fullName evidence="8">Uncharacterized protein</fullName>
    </submittedName>
</protein>
<keyword evidence="9" id="KW-1185">Reference proteome</keyword>
<feature type="transmembrane region" description="Helical" evidence="7">
    <location>
        <begin position="259"/>
        <end position="279"/>
    </location>
</feature>
<feature type="transmembrane region" description="Helical" evidence="7">
    <location>
        <begin position="291"/>
        <end position="310"/>
    </location>
</feature>
<dbReference type="InterPro" id="IPR004254">
    <property type="entry name" value="AdipoR/HlyIII-related"/>
</dbReference>
<dbReference type="PANTHER" id="PTHR20855">
    <property type="entry name" value="ADIPOR/PROGESTIN RECEPTOR-RELATED"/>
    <property type="match status" value="1"/>
</dbReference>
<evidence type="ECO:0000256" key="5">
    <source>
        <dbReference type="ARBA" id="ARBA00023136"/>
    </source>
</evidence>
<dbReference type="EMBL" id="JBHFFA010000001">
    <property type="protein sequence ID" value="KAL2649717.1"/>
    <property type="molecule type" value="Genomic_DNA"/>
</dbReference>
<dbReference type="AlphaFoldDB" id="A0ABD1ZF67"/>
<dbReference type="GO" id="GO:0016020">
    <property type="term" value="C:membrane"/>
    <property type="evidence" value="ECO:0007669"/>
    <property type="project" value="UniProtKB-SubCell"/>
</dbReference>
<keyword evidence="6" id="KW-0479">Metal-binding</keyword>